<sequence>MLVGWFKSYKHSPVS</sequence>
<organism evidence="1">
    <name type="scientific">Arundo donax</name>
    <name type="common">Giant reed</name>
    <name type="synonym">Donax arundinaceus</name>
    <dbReference type="NCBI Taxonomy" id="35708"/>
    <lineage>
        <taxon>Eukaryota</taxon>
        <taxon>Viridiplantae</taxon>
        <taxon>Streptophyta</taxon>
        <taxon>Embryophyta</taxon>
        <taxon>Tracheophyta</taxon>
        <taxon>Spermatophyta</taxon>
        <taxon>Magnoliopsida</taxon>
        <taxon>Liliopsida</taxon>
        <taxon>Poales</taxon>
        <taxon>Poaceae</taxon>
        <taxon>PACMAD clade</taxon>
        <taxon>Arundinoideae</taxon>
        <taxon>Arundineae</taxon>
        <taxon>Arundo</taxon>
    </lineage>
</organism>
<reference evidence="1" key="2">
    <citation type="journal article" date="2015" name="Data Brief">
        <title>Shoot transcriptome of the giant reed, Arundo donax.</title>
        <authorList>
            <person name="Barrero R.A."/>
            <person name="Guerrero F.D."/>
            <person name="Moolhuijzen P."/>
            <person name="Goolsby J.A."/>
            <person name="Tidwell J."/>
            <person name="Bellgard S.E."/>
            <person name="Bellgard M.I."/>
        </authorList>
    </citation>
    <scope>NUCLEOTIDE SEQUENCE</scope>
    <source>
        <tissue evidence="1">Shoot tissue taken approximately 20 cm above the soil surface</tissue>
    </source>
</reference>
<dbReference type="EMBL" id="GBRH01197334">
    <property type="protein sequence ID" value="JAE00562.1"/>
    <property type="molecule type" value="Transcribed_RNA"/>
</dbReference>
<protein>
    <submittedName>
        <fullName evidence="1">Uncharacterized protein</fullName>
    </submittedName>
</protein>
<reference evidence="1" key="1">
    <citation type="submission" date="2014-09" db="EMBL/GenBank/DDBJ databases">
        <authorList>
            <person name="Magalhaes I.L.F."/>
            <person name="Oliveira U."/>
            <person name="Santos F.R."/>
            <person name="Vidigal T.H.D.A."/>
            <person name="Brescovit A.D."/>
            <person name="Santos A.J."/>
        </authorList>
    </citation>
    <scope>NUCLEOTIDE SEQUENCE</scope>
    <source>
        <tissue evidence="1">Shoot tissue taken approximately 20 cm above the soil surface</tissue>
    </source>
</reference>
<proteinExistence type="predicted"/>
<name>A0A0A9EKF0_ARUDO</name>
<accession>A0A0A9EKF0</accession>
<evidence type="ECO:0000313" key="1">
    <source>
        <dbReference type="EMBL" id="JAE00562.1"/>
    </source>
</evidence>